<keyword evidence="1" id="KW-0812">Transmembrane</keyword>
<proteinExistence type="predicted"/>
<keyword evidence="1" id="KW-1133">Transmembrane helix</keyword>
<name>A0A0G1SIG9_9BACT</name>
<feature type="transmembrane region" description="Helical" evidence="1">
    <location>
        <begin position="44"/>
        <end position="66"/>
    </location>
</feature>
<sequence>MLMLAFALAISLYIVRYLYAEFFIDTGREGSYRLRAQGSLPLAVLTGLQGWLAYSTGLVAAAYWLWLCRHPH</sequence>
<accession>A0A0G1SIG9</accession>
<protein>
    <submittedName>
        <fullName evidence="2">Uncharacterized protein</fullName>
    </submittedName>
</protein>
<evidence type="ECO:0000256" key="1">
    <source>
        <dbReference type="SAM" id="Phobius"/>
    </source>
</evidence>
<organism evidence="2 3">
    <name type="scientific">Candidatus Collierbacteria bacterium GW2011_GWA2_46_26</name>
    <dbReference type="NCBI Taxonomy" id="1618381"/>
    <lineage>
        <taxon>Bacteria</taxon>
        <taxon>Candidatus Collieribacteriota</taxon>
    </lineage>
</organism>
<reference evidence="2 3" key="1">
    <citation type="journal article" date="2015" name="Nature">
        <title>rRNA introns, odd ribosomes, and small enigmatic genomes across a large radiation of phyla.</title>
        <authorList>
            <person name="Brown C.T."/>
            <person name="Hug L.A."/>
            <person name="Thomas B.C."/>
            <person name="Sharon I."/>
            <person name="Castelle C.J."/>
            <person name="Singh A."/>
            <person name="Wilkins M.J."/>
            <person name="Williams K.H."/>
            <person name="Banfield J.F."/>
        </authorList>
    </citation>
    <scope>NUCLEOTIDE SEQUENCE [LARGE SCALE GENOMIC DNA]</scope>
</reference>
<dbReference type="AlphaFoldDB" id="A0A0G1SIG9"/>
<dbReference type="Proteomes" id="UP000034794">
    <property type="component" value="Unassembled WGS sequence"/>
</dbReference>
<evidence type="ECO:0000313" key="3">
    <source>
        <dbReference type="Proteomes" id="UP000034794"/>
    </source>
</evidence>
<keyword evidence="1" id="KW-0472">Membrane</keyword>
<comment type="caution">
    <text evidence="2">The sequence shown here is derived from an EMBL/GenBank/DDBJ whole genome shotgun (WGS) entry which is preliminary data.</text>
</comment>
<evidence type="ECO:0000313" key="2">
    <source>
        <dbReference type="EMBL" id="KKU33095.1"/>
    </source>
</evidence>
<gene>
    <name evidence="2" type="ORF">UX47_C0006G0066</name>
</gene>
<dbReference type="EMBL" id="LCMI01000006">
    <property type="protein sequence ID" value="KKU33095.1"/>
    <property type="molecule type" value="Genomic_DNA"/>
</dbReference>